<dbReference type="Proteomes" id="UP000807353">
    <property type="component" value="Unassembled WGS sequence"/>
</dbReference>
<dbReference type="OrthoDB" id="3226519at2759"/>
<protein>
    <submittedName>
        <fullName evidence="2">Uncharacterized protein</fullName>
    </submittedName>
</protein>
<evidence type="ECO:0000313" key="2">
    <source>
        <dbReference type="EMBL" id="KAF9457112.1"/>
    </source>
</evidence>
<evidence type="ECO:0000313" key="3">
    <source>
        <dbReference type="Proteomes" id="UP000807353"/>
    </source>
</evidence>
<keyword evidence="1" id="KW-0732">Signal</keyword>
<dbReference type="EMBL" id="MU150386">
    <property type="protein sequence ID" value="KAF9457112.1"/>
    <property type="molecule type" value="Genomic_DNA"/>
</dbReference>
<evidence type="ECO:0000256" key="1">
    <source>
        <dbReference type="SAM" id="SignalP"/>
    </source>
</evidence>
<sequence>MQTKFLALFALASITSAWASPLEAGTICKGQVTLSEEYIGKDHNVKVEHVTCPDATSLEPSSFQPPTSLEARQVVVNVCGAPCATNCFLPAGGGPDPNDCHVIADALKFANENTGPTFTIGPDSSFIMTYLSCKTFFLNQDVNFLTYCRNDWASLVDFVGSNCQATQNAHGGNCVAADQAWFVQVQHT</sequence>
<reference evidence="2" key="1">
    <citation type="submission" date="2020-11" db="EMBL/GenBank/DDBJ databases">
        <authorList>
            <consortium name="DOE Joint Genome Institute"/>
            <person name="Ahrendt S."/>
            <person name="Riley R."/>
            <person name="Andreopoulos W."/>
            <person name="Labutti K."/>
            <person name="Pangilinan J."/>
            <person name="Ruiz-Duenas F.J."/>
            <person name="Barrasa J.M."/>
            <person name="Sanchez-Garcia M."/>
            <person name="Camarero S."/>
            <person name="Miyauchi S."/>
            <person name="Serrano A."/>
            <person name="Linde D."/>
            <person name="Babiker R."/>
            <person name="Drula E."/>
            <person name="Ayuso-Fernandez I."/>
            <person name="Pacheco R."/>
            <person name="Padilla G."/>
            <person name="Ferreira P."/>
            <person name="Barriuso J."/>
            <person name="Kellner H."/>
            <person name="Castanera R."/>
            <person name="Alfaro M."/>
            <person name="Ramirez L."/>
            <person name="Pisabarro A.G."/>
            <person name="Kuo A."/>
            <person name="Tritt A."/>
            <person name="Lipzen A."/>
            <person name="He G."/>
            <person name="Yan M."/>
            <person name="Ng V."/>
            <person name="Cullen D."/>
            <person name="Martin F."/>
            <person name="Rosso M.-N."/>
            <person name="Henrissat B."/>
            <person name="Hibbett D."/>
            <person name="Martinez A.T."/>
            <person name="Grigoriev I.V."/>
        </authorList>
    </citation>
    <scope>NUCLEOTIDE SEQUENCE</scope>
    <source>
        <strain evidence="2">CBS 247.69</strain>
    </source>
</reference>
<name>A0A9P5XSV8_9AGAR</name>
<feature type="signal peptide" evidence="1">
    <location>
        <begin position="1"/>
        <end position="19"/>
    </location>
</feature>
<dbReference type="AlphaFoldDB" id="A0A9P5XSV8"/>
<feature type="chain" id="PRO_5040313516" evidence="1">
    <location>
        <begin position="20"/>
        <end position="188"/>
    </location>
</feature>
<keyword evidence="3" id="KW-1185">Reference proteome</keyword>
<gene>
    <name evidence="2" type="ORF">BDZ94DRAFT_1302110</name>
</gene>
<accession>A0A9P5XSV8</accession>
<organism evidence="2 3">
    <name type="scientific">Collybia nuda</name>
    <dbReference type="NCBI Taxonomy" id="64659"/>
    <lineage>
        <taxon>Eukaryota</taxon>
        <taxon>Fungi</taxon>
        <taxon>Dikarya</taxon>
        <taxon>Basidiomycota</taxon>
        <taxon>Agaricomycotina</taxon>
        <taxon>Agaricomycetes</taxon>
        <taxon>Agaricomycetidae</taxon>
        <taxon>Agaricales</taxon>
        <taxon>Tricholomatineae</taxon>
        <taxon>Clitocybaceae</taxon>
        <taxon>Collybia</taxon>
    </lineage>
</organism>
<comment type="caution">
    <text evidence="2">The sequence shown here is derived from an EMBL/GenBank/DDBJ whole genome shotgun (WGS) entry which is preliminary data.</text>
</comment>
<proteinExistence type="predicted"/>